<comment type="pathway">
    <text evidence="1 9">Cofactor biosynthesis; riboflavin biosynthesis; 5-amino-6-(D-ribitylamino)uracil from GTP: step 1/4.</text>
</comment>
<dbReference type="InterPro" id="IPR036144">
    <property type="entry name" value="RibA-like_sf"/>
</dbReference>
<dbReference type="Proteomes" id="UP000694480">
    <property type="component" value="Unassembled WGS sequence"/>
</dbReference>
<evidence type="ECO:0000256" key="6">
    <source>
        <dbReference type="ARBA" id="ARBA00022833"/>
    </source>
</evidence>
<sequence>MITIPQPTLIPLKIQAKSYLPTDFGDFEMLAFSATDENWMPHLALVAKGTDLNATVNVRFHSECVTGEIFHSSKCECGAQLDEAMAYFQKHGGVLIYLRQEGRGIGLINKIRAYQLQQQGLDTIEANLHLGLPIDNRDFTIGITMLELLGIKKVNLLTNNPEKMRIFERSTISLMNRIPLEIKANKHSEGYLSVKKKQMGHLLKEVV</sequence>
<evidence type="ECO:0000259" key="10">
    <source>
        <dbReference type="Pfam" id="PF00925"/>
    </source>
</evidence>
<feature type="binding site" evidence="9">
    <location>
        <position position="123"/>
    </location>
    <ligand>
        <name>GTP</name>
        <dbReference type="ChEBI" id="CHEBI:37565"/>
    </ligand>
</feature>
<evidence type="ECO:0000256" key="1">
    <source>
        <dbReference type="ARBA" id="ARBA00004853"/>
    </source>
</evidence>
<name>A0A930YTU3_9FLAO</name>
<dbReference type="NCBIfam" id="NF001591">
    <property type="entry name" value="PRK00393.1"/>
    <property type="match status" value="1"/>
</dbReference>
<dbReference type="NCBIfam" id="TIGR00505">
    <property type="entry name" value="ribA"/>
    <property type="match status" value="1"/>
</dbReference>
<evidence type="ECO:0000256" key="5">
    <source>
        <dbReference type="ARBA" id="ARBA00022801"/>
    </source>
</evidence>
<comment type="similarity">
    <text evidence="9">Belongs to the GTP cyclohydrolase II family.</text>
</comment>
<accession>A0A930YTU3</accession>
<dbReference type="GO" id="GO:0008270">
    <property type="term" value="F:zinc ion binding"/>
    <property type="evidence" value="ECO:0007669"/>
    <property type="project" value="UniProtKB-UniRule"/>
</dbReference>
<feature type="binding site" evidence="9">
    <location>
        <position position="75"/>
    </location>
    <ligand>
        <name>Zn(2+)</name>
        <dbReference type="ChEBI" id="CHEBI:29105"/>
        <note>catalytic</note>
    </ligand>
</feature>
<dbReference type="CDD" id="cd00641">
    <property type="entry name" value="GTP_cyclohydro2"/>
    <property type="match status" value="1"/>
</dbReference>
<feature type="domain" description="GTP cyclohydrolase II" evidence="10">
    <location>
        <begin position="17"/>
        <end position="179"/>
    </location>
</feature>
<dbReference type="FunFam" id="3.40.50.10990:FF:000002">
    <property type="entry name" value="GTP cyclohydrolase-2"/>
    <property type="match status" value="1"/>
</dbReference>
<feature type="binding site" evidence="9">
    <location>
        <begin position="59"/>
        <end position="63"/>
    </location>
    <ligand>
        <name>GTP</name>
        <dbReference type="ChEBI" id="CHEBI:37565"/>
    </ligand>
</feature>
<dbReference type="GO" id="GO:0009231">
    <property type="term" value="P:riboflavin biosynthetic process"/>
    <property type="evidence" value="ECO:0007669"/>
    <property type="project" value="UniProtKB-UniRule"/>
</dbReference>
<evidence type="ECO:0000313" key="11">
    <source>
        <dbReference type="EMBL" id="MBF5026245.1"/>
    </source>
</evidence>
<dbReference type="AlphaFoldDB" id="A0A930YTU3"/>
<evidence type="ECO:0000313" key="12">
    <source>
        <dbReference type="Proteomes" id="UP000694480"/>
    </source>
</evidence>
<keyword evidence="5 9" id="KW-0378">Hydrolase</keyword>
<evidence type="ECO:0000256" key="9">
    <source>
        <dbReference type="HAMAP-Rule" id="MF_00179"/>
    </source>
</evidence>
<dbReference type="PANTHER" id="PTHR21327">
    <property type="entry name" value="GTP CYCLOHYDROLASE II-RELATED"/>
    <property type="match status" value="1"/>
</dbReference>
<keyword evidence="4 9" id="KW-0547">Nucleotide-binding</keyword>
<evidence type="ECO:0000256" key="3">
    <source>
        <dbReference type="ARBA" id="ARBA00022723"/>
    </source>
</evidence>
<evidence type="ECO:0000256" key="8">
    <source>
        <dbReference type="ARBA" id="ARBA00049295"/>
    </source>
</evidence>
<keyword evidence="2 9" id="KW-0686">Riboflavin biosynthesis</keyword>
<reference evidence="11" key="1">
    <citation type="submission" date="2020-11" db="EMBL/GenBank/DDBJ databases">
        <title>Genome seq and assembly of Planobacterium sp.</title>
        <authorList>
            <person name="Chhetri G."/>
        </authorList>
    </citation>
    <scope>NUCLEOTIDE SEQUENCE</scope>
    <source>
        <strain evidence="11">GCR5</strain>
    </source>
</reference>
<feature type="active site" description="Nucleophile" evidence="9">
    <location>
        <position position="137"/>
    </location>
</feature>
<evidence type="ECO:0000256" key="7">
    <source>
        <dbReference type="ARBA" id="ARBA00023134"/>
    </source>
</evidence>
<dbReference type="Pfam" id="PF00925">
    <property type="entry name" value="GTP_cyclohydro2"/>
    <property type="match status" value="1"/>
</dbReference>
<dbReference type="GO" id="GO:0005525">
    <property type="term" value="F:GTP binding"/>
    <property type="evidence" value="ECO:0007669"/>
    <property type="project" value="UniProtKB-KW"/>
</dbReference>
<dbReference type="EMBL" id="JADKYY010000001">
    <property type="protein sequence ID" value="MBF5026245.1"/>
    <property type="molecule type" value="Genomic_DNA"/>
</dbReference>
<feature type="binding site" evidence="9">
    <location>
        <position position="163"/>
    </location>
    <ligand>
        <name>GTP</name>
        <dbReference type="ChEBI" id="CHEBI:37565"/>
    </ligand>
</feature>
<feature type="binding site" evidence="9">
    <location>
        <position position="64"/>
    </location>
    <ligand>
        <name>Zn(2+)</name>
        <dbReference type="ChEBI" id="CHEBI:29105"/>
        <note>catalytic</note>
    </ligand>
</feature>
<keyword evidence="3 9" id="KW-0479">Metal-binding</keyword>
<feature type="binding site" evidence="9">
    <location>
        <position position="158"/>
    </location>
    <ligand>
        <name>GTP</name>
        <dbReference type="ChEBI" id="CHEBI:37565"/>
    </ligand>
</feature>
<keyword evidence="7 9" id="KW-0342">GTP-binding</keyword>
<organism evidence="11 12">
    <name type="scientific">Planobacterium oryzisoli</name>
    <dbReference type="NCBI Taxonomy" id="2771435"/>
    <lineage>
        <taxon>Bacteria</taxon>
        <taxon>Pseudomonadati</taxon>
        <taxon>Bacteroidota</taxon>
        <taxon>Flavobacteriia</taxon>
        <taxon>Flavobacteriales</taxon>
        <taxon>Weeksellaceae</taxon>
        <taxon>Chryseobacterium group</taxon>
        <taxon>Chryseobacterium</taxon>
    </lineage>
</organism>
<proteinExistence type="inferred from homology"/>
<comment type="cofactor">
    <cofactor evidence="9">
        <name>Zn(2+)</name>
        <dbReference type="ChEBI" id="CHEBI:29105"/>
    </cofactor>
    <text evidence="9">Binds 1 zinc ion per subunit.</text>
</comment>
<dbReference type="InterPro" id="IPR000926">
    <property type="entry name" value="RibA"/>
</dbReference>
<feature type="binding site" evidence="9">
    <location>
        <position position="77"/>
    </location>
    <ligand>
        <name>Zn(2+)</name>
        <dbReference type="ChEBI" id="CHEBI:29105"/>
        <note>catalytic</note>
    </ligand>
</feature>
<dbReference type="HAMAP" id="MF_00179">
    <property type="entry name" value="RibA"/>
    <property type="match status" value="1"/>
</dbReference>
<gene>
    <name evidence="9 11" type="primary">ribA</name>
    <name evidence="11" type="ORF">IC612_00340</name>
</gene>
<comment type="caution">
    <text evidence="11">The sequence shown here is derived from an EMBL/GenBank/DDBJ whole genome shotgun (WGS) entry which is preliminary data.</text>
</comment>
<comment type="function">
    <text evidence="9">Catalyzes the conversion of GTP to 2,5-diamino-6-ribosylamino-4(3H)-pyrimidinone 5'-phosphate (DARP), formate and pyrophosphate.</text>
</comment>
<keyword evidence="6 9" id="KW-0862">Zinc</keyword>
<evidence type="ECO:0000256" key="2">
    <source>
        <dbReference type="ARBA" id="ARBA00022619"/>
    </source>
</evidence>
<keyword evidence="12" id="KW-1185">Reference proteome</keyword>
<comment type="catalytic activity">
    <reaction evidence="8 9">
        <text>GTP + 4 H2O = 2,5-diamino-6-hydroxy-4-(5-phosphoribosylamino)-pyrimidine + formate + 2 phosphate + 3 H(+)</text>
        <dbReference type="Rhea" id="RHEA:23704"/>
        <dbReference type="ChEBI" id="CHEBI:15377"/>
        <dbReference type="ChEBI" id="CHEBI:15378"/>
        <dbReference type="ChEBI" id="CHEBI:15740"/>
        <dbReference type="ChEBI" id="CHEBI:37565"/>
        <dbReference type="ChEBI" id="CHEBI:43474"/>
        <dbReference type="ChEBI" id="CHEBI:58614"/>
        <dbReference type="EC" id="3.5.4.25"/>
    </reaction>
</comment>
<dbReference type="GO" id="GO:0005829">
    <property type="term" value="C:cytosol"/>
    <property type="evidence" value="ECO:0007669"/>
    <property type="project" value="TreeGrafter"/>
</dbReference>
<dbReference type="PANTHER" id="PTHR21327:SF18">
    <property type="entry name" value="3,4-DIHYDROXY-2-BUTANONE 4-PHOSPHATE SYNTHASE"/>
    <property type="match status" value="1"/>
</dbReference>
<dbReference type="InterPro" id="IPR032677">
    <property type="entry name" value="GTP_cyclohydro_II"/>
</dbReference>
<feature type="active site" description="Proton acceptor" evidence="9">
    <location>
        <position position="135"/>
    </location>
</feature>
<feature type="binding site" evidence="9">
    <location>
        <begin position="101"/>
        <end position="103"/>
    </location>
    <ligand>
        <name>GTP</name>
        <dbReference type="ChEBI" id="CHEBI:37565"/>
    </ligand>
</feature>
<feature type="binding site" evidence="9">
    <location>
        <position position="80"/>
    </location>
    <ligand>
        <name>GTP</name>
        <dbReference type="ChEBI" id="CHEBI:37565"/>
    </ligand>
</feature>
<protein>
    <recommendedName>
        <fullName evidence="9">GTP cyclohydrolase-2</fullName>
        <ecNumber evidence="9">3.5.4.25</ecNumber>
    </recommendedName>
    <alternativeName>
        <fullName evidence="9">GTP cyclohydrolase II</fullName>
    </alternativeName>
</protein>
<evidence type="ECO:0000256" key="4">
    <source>
        <dbReference type="ARBA" id="ARBA00022741"/>
    </source>
</evidence>
<dbReference type="SUPFAM" id="SSF142695">
    <property type="entry name" value="RibA-like"/>
    <property type="match status" value="1"/>
</dbReference>
<dbReference type="GO" id="GO:0003935">
    <property type="term" value="F:GTP cyclohydrolase II activity"/>
    <property type="evidence" value="ECO:0007669"/>
    <property type="project" value="UniProtKB-UniRule"/>
</dbReference>
<dbReference type="RefSeq" id="WP_194738180.1">
    <property type="nucleotide sequence ID" value="NZ_JADKYY010000001.1"/>
</dbReference>
<dbReference type="Gene3D" id="3.40.50.10990">
    <property type="entry name" value="GTP cyclohydrolase II"/>
    <property type="match status" value="1"/>
</dbReference>
<dbReference type="EC" id="3.5.4.25" evidence="9"/>